<gene>
    <name evidence="3" type="ORF">AND_009662</name>
</gene>
<dbReference type="OMA" id="APIHMEV"/>
<dbReference type="EMBL" id="ADMH02002124">
    <property type="protein sequence ID" value="ETN58748.1"/>
    <property type="molecule type" value="Genomic_DNA"/>
</dbReference>
<feature type="region of interest" description="Disordered" evidence="1">
    <location>
        <begin position="162"/>
        <end position="185"/>
    </location>
</feature>
<evidence type="ECO:0000256" key="2">
    <source>
        <dbReference type="SAM" id="SignalP"/>
    </source>
</evidence>
<sequence length="198" mass="20136">MERSGSVAMAVTFTGLLVLCCGPALASPVRSGPSRIVREARPQFVFGGNGVFPSGPGIGVQTPIAGAHLGLTSGLTVNVGRQPAFGQPQQQQQQPQQQVPVQQAAVVPTATEQSPPSVESSPSVVVPPAKEEGLGTRIDGEAAPATTEILEDHPCYNYDPTAAQDAPADGTTTEHPCAGVGAGNKINPKQAALLSLVG</sequence>
<organism evidence="3">
    <name type="scientific">Anopheles darlingi</name>
    <name type="common">Mosquito</name>
    <dbReference type="NCBI Taxonomy" id="43151"/>
    <lineage>
        <taxon>Eukaryota</taxon>
        <taxon>Metazoa</taxon>
        <taxon>Ecdysozoa</taxon>
        <taxon>Arthropoda</taxon>
        <taxon>Hexapoda</taxon>
        <taxon>Insecta</taxon>
        <taxon>Pterygota</taxon>
        <taxon>Neoptera</taxon>
        <taxon>Endopterygota</taxon>
        <taxon>Diptera</taxon>
        <taxon>Nematocera</taxon>
        <taxon>Culicoidea</taxon>
        <taxon>Culicidae</taxon>
        <taxon>Anophelinae</taxon>
        <taxon>Anopheles</taxon>
    </lineage>
</organism>
<feature type="compositionally biased region" description="Low complexity" evidence="1">
    <location>
        <begin position="87"/>
        <end position="128"/>
    </location>
</feature>
<reference evidence="4" key="4">
    <citation type="submission" date="2015-06" db="UniProtKB">
        <authorList>
            <consortium name="EnsemblMetazoa"/>
        </authorList>
    </citation>
    <scope>IDENTIFICATION</scope>
</reference>
<evidence type="ECO:0000313" key="4">
    <source>
        <dbReference type="EnsemblMetazoa" id="ADAC009662-PA"/>
    </source>
</evidence>
<dbReference type="HOGENOM" id="CLU_1379170_0_0_1"/>
<reference evidence="3" key="2">
    <citation type="submission" date="2010-05" db="EMBL/GenBank/DDBJ databases">
        <authorList>
            <person name="Almeida L.G."/>
            <person name="Nicolas M.F."/>
            <person name="Souza R.C."/>
            <person name="Vasconcelos A.T.R."/>
        </authorList>
    </citation>
    <scope>NUCLEOTIDE SEQUENCE</scope>
</reference>
<reference evidence="3 5" key="1">
    <citation type="journal article" date="2010" name="BMC Genomics">
        <title>Combination of measures distinguishes pre-miRNAs from other stem-loops in the genome of the newly sequenced Anopheles darlingi.</title>
        <authorList>
            <person name="Mendes N.D."/>
            <person name="Freitas A.T."/>
            <person name="Vasconcelos A.T."/>
            <person name="Sagot M.F."/>
        </authorList>
    </citation>
    <scope>NUCLEOTIDE SEQUENCE</scope>
</reference>
<dbReference type="AlphaFoldDB" id="W5J5S8"/>
<reference evidence="3" key="3">
    <citation type="journal article" date="2013" name="Nucleic Acids Res.">
        <title>The genome of Anopheles darlingi, the main neotropical malaria vector.</title>
        <authorList>
            <person name="Marinotti O."/>
            <person name="Cerqueira G.C."/>
            <person name="de Almeida L.G."/>
            <person name="Ferro M.I."/>
            <person name="Loreto E.L."/>
            <person name="Zaha A."/>
            <person name="Teixeira S.M."/>
            <person name="Wespiser A.R."/>
            <person name="Almeida E Silva A."/>
            <person name="Schlindwein A.D."/>
            <person name="Pacheco A.C."/>
            <person name="Silva A.L."/>
            <person name="Graveley B.R."/>
            <person name="Walenz B.P."/>
            <person name="Lima Bde A."/>
            <person name="Ribeiro C.A."/>
            <person name="Nunes-Silva C.G."/>
            <person name="de Carvalho C.R."/>
            <person name="Soares C.M."/>
            <person name="de Menezes C.B."/>
            <person name="Matiolli C."/>
            <person name="Caffrey D."/>
            <person name="Araujo D.A."/>
            <person name="de Oliveira D.M."/>
            <person name="Golenbock D."/>
            <person name="Grisard E.C."/>
            <person name="Fantinatti-Garboggini F."/>
            <person name="de Carvalho F.M."/>
            <person name="Barcellos F.G."/>
            <person name="Prosdocimi F."/>
            <person name="May G."/>
            <person name="Azevedo Junior G.M."/>
            <person name="Guimaraes G.M."/>
            <person name="Goldman G.H."/>
            <person name="Padilha I.Q."/>
            <person name="Batista Jda S."/>
            <person name="Ferro J.A."/>
            <person name="Ribeiro J.M."/>
            <person name="Fietto J.L."/>
            <person name="Dabbas K.M."/>
            <person name="Cerdeira L."/>
            <person name="Agnez-Lima L.F."/>
            <person name="Brocchi M."/>
            <person name="de Carvalho M.O."/>
            <person name="Teixeira Mde M."/>
            <person name="Diniz Maia Mde M."/>
            <person name="Goldman M.H."/>
            <person name="Cruz Schneider M.P."/>
            <person name="Felipe M.S."/>
            <person name="Hungria M."/>
            <person name="Nicolas M.F."/>
            <person name="Pereira M."/>
            <person name="Montes M.A."/>
            <person name="Cantao M.E."/>
            <person name="Vincentz M."/>
            <person name="Rafael M.S."/>
            <person name="Silverman N."/>
            <person name="Stoco P.H."/>
            <person name="Souza R.C."/>
            <person name="Vicentini R."/>
            <person name="Gazzinelli R.T."/>
            <person name="Neves Rde O."/>
            <person name="Silva R."/>
            <person name="Astolfi-Filho S."/>
            <person name="Maciel T.E."/>
            <person name="Urmenyi T.P."/>
            <person name="Tadei W.P."/>
            <person name="Camargo E.P."/>
            <person name="de Vasconcelos A.T."/>
        </authorList>
    </citation>
    <scope>NUCLEOTIDE SEQUENCE</scope>
</reference>
<dbReference type="VEuPathDB" id="VectorBase:ADAR2_006682"/>
<keyword evidence="2" id="KW-0732">Signal</keyword>
<name>W5J5S8_ANODA</name>
<evidence type="ECO:0008006" key="6">
    <source>
        <dbReference type="Google" id="ProtNLM"/>
    </source>
</evidence>
<feature type="region of interest" description="Disordered" evidence="1">
    <location>
        <begin position="80"/>
        <end position="135"/>
    </location>
</feature>
<accession>W5J5S8</accession>
<proteinExistence type="predicted"/>
<keyword evidence="5" id="KW-1185">Reference proteome</keyword>
<dbReference type="VEuPathDB" id="VectorBase:ADAC009662"/>
<evidence type="ECO:0000256" key="1">
    <source>
        <dbReference type="SAM" id="MobiDB-lite"/>
    </source>
</evidence>
<dbReference type="Proteomes" id="UP000000673">
    <property type="component" value="Unassembled WGS sequence"/>
</dbReference>
<evidence type="ECO:0000313" key="3">
    <source>
        <dbReference type="EMBL" id="ETN58748.1"/>
    </source>
</evidence>
<feature type="chain" id="PRO_5010154897" description="Secreted protein" evidence="2">
    <location>
        <begin position="27"/>
        <end position="198"/>
    </location>
</feature>
<dbReference type="EnsemblMetazoa" id="ADAC009662-RA">
    <property type="protein sequence ID" value="ADAC009662-PA"/>
    <property type="gene ID" value="ADAC009662"/>
</dbReference>
<protein>
    <recommendedName>
        <fullName evidence="6">Secreted protein</fullName>
    </recommendedName>
</protein>
<feature type="signal peptide" evidence="2">
    <location>
        <begin position="1"/>
        <end position="26"/>
    </location>
</feature>
<evidence type="ECO:0000313" key="5">
    <source>
        <dbReference type="Proteomes" id="UP000000673"/>
    </source>
</evidence>